<dbReference type="AlphaFoldDB" id="A0ABD2HTT3"/>
<evidence type="ECO:0000256" key="11">
    <source>
        <dbReference type="SAM" id="MobiDB-lite"/>
    </source>
</evidence>
<keyword evidence="12" id="KW-1133">Transmembrane helix</keyword>
<proteinExistence type="inferred from homology"/>
<dbReference type="Pfam" id="PF00076">
    <property type="entry name" value="RRM_1"/>
    <property type="match status" value="2"/>
</dbReference>
<sequence length="587" mass="62912">MNYELLKLILFASLVSTMETAALGRRTVVNSGAAEPTDEQPASANGKNMDVGADLFVGNLDPEVDEKLLFDTFSAFGVILQPPKIMRDVETGSSKGHAFINFASFEASDAALEAMDGQFLCNRPITCSYAFKKDTKGERHGTTAERLLPAQNPLFPQDRPHQIFPATIPSPGEGIPPLPPAPPEPFSNGIVSPPPPVVSGTIAPAGMAMGFLPHDATASLPKAPMQMHQMGQMFTPPHADYVIKIMNMIKLFGKPIKVNKASANEKNMDVGANLFVGNLDPEVDEKLLFDTFSAFGVILQPPKIMRDVETGSTKGHAFINFASFEASDAALEAMNGQFLCNRPITCSYAFKKDTKGERHGTTAERLLAAQNPLFPQDRPHQIFPARIPAPFEGIPPLPPTPPVPFSNGIVSPPPPVVSGTIAPAGMAMGFLPHAAMASLPMAPMQMLQMGQMFTPPPPPMSRPMPQAPEAPATIPAPGDGIPPVPFPHGTRMKRRGPSVGAAAAKNLAKSGGGVVKKIGQKAAGALLPAPAFVGLDRAFAEHIGIFFFMFLGFCFLFVLIYHFLSRRPTPPPIEMNPIRTRRPIRSS</sequence>
<dbReference type="CDD" id="cd12335">
    <property type="entry name" value="RRM2_SF3B4"/>
    <property type="match status" value="2"/>
</dbReference>
<organism evidence="15 16">
    <name type="scientific">Heterodera schachtii</name>
    <name type="common">Sugarbeet cyst nematode worm</name>
    <name type="synonym">Tylenchus schachtii</name>
    <dbReference type="NCBI Taxonomy" id="97005"/>
    <lineage>
        <taxon>Eukaryota</taxon>
        <taxon>Metazoa</taxon>
        <taxon>Ecdysozoa</taxon>
        <taxon>Nematoda</taxon>
        <taxon>Chromadorea</taxon>
        <taxon>Rhabditida</taxon>
        <taxon>Tylenchina</taxon>
        <taxon>Tylenchomorpha</taxon>
        <taxon>Tylenchoidea</taxon>
        <taxon>Heteroderidae</taxon>
        <taxon>Heteroderinae</taxon>
        <taxon>Heterodera</taxon>
    </lineage>
</organism>
<dbReference type="InterPro" id="IPR003954">
    <property type="entry name" value="RRM_euk-type"/>
</dbReference>
<dbReference type="InterPro" id="IPR052084">
    <property type="entry name" value="SF3B4_spliceosome_assoc"/>
</dbReference>
<feature type="region of interest" description="Disordered" evidence="11">
    <location>
        <begin position="459"/>
        <end position="499"/>
    </location>
</feature>
<evidence type="ECO:0000259" key="14">
    <source>
        <dbReference type="PROSITE" id="PS50102"/>
    </source>
</evidence>
<evidence type="ECO:0000256" key="5">
    <source>
        <dbReference type="ARBA" id="ARBA00022737"/>
    </source>
</evidence>
<keyword evidence="16" id="KW-1185">Reference proteome</keyword>
<evidence type="ECO:0000313" key="15">
    <source>
        <dbReference type="EMBL" id="KAL3071794.1"/>
    </source>
</evidence>
<dbReference type="InterPro" id="IPR035979">
    <property type="entry name" value="RBD_domain_sf"/>
</dbReference>
<keyword evidence="13" id="KW-0732">Signal</keyword>
<keyword evidence="4" id="KW-0747">Spliceosome</keyword>
<evidence type="ECO:0000313" key="16">
    <source>
        <dbReference type="Proteomes" id="UP001620645"/>
    </source>
</evidence>
<evidence type="ECO:0000256" key="1">
    <source>
        <dbReference type="ARBA" id="ARBA00004123"/>
    </source>
</evidence>
<keyword evidence="8" id="KW-0539">Nucleus</keyword>
<dbReference type="InterPro" id="IPR034159">
    <property type="entry name" value="SF3B4_RRM2"/>
</dbReference>
<feature type="chain" id="PRO_5044834238" description="Splicing factor 3B subunit 4" evidence="13">
    <location>
        <begin position="25"/>
        <end position="587"/>
    </location>
</feature>
<dbReference type="InterPro" id="IPR000504">
    <property type="entry name" value="RRM_dom"/>
</dbReference>
<keyword evidence="5" id="KW-0677">Repeat</keyword>
<evidence type="ECO:0000256" key="8">
    <source>
        <dbReference type="ARBA" id="ARBA00023242"/>
    </source>
</evidence>
<evidence type="ECO:0000256" key="2">
    <source>
        <dbReference type="ARBA" id="ARBA00008363"/>
    </source>
</evidence>
<dbReference type="GO" id="GO:0006397">
    <property type="term" value="P:mRNA processing"/>
    <property type="evidence" value="ECO:0007669"/>
    <property type="project" value="UniProtKB-KW"/>
</dbReference>
<protein>
    <recommendedName>
        <fullName evidence="9">Splicing factor 3B subunit 4</fullName>
    </recommendedName>
</protein>
<evidence type="ECO:0000256" key="10">
    <source>
        <dbReference type="PROSITE-ProRule" id="PRU00176"/>
    </source>
</evidence>
<feature type="domain" description="RRM" evidence="14">
    <location>
        <begin position="272"/>
        <end position="351"/>
    </location>
</feature>
<evidence type="ECO:0000256" key="6">
    <source>
        <dbReference type="ARBA" id="ARBA00022884"/>
    </source>
</evidence>
<comment type="caution">
    <text evidence="15">The sequence shown here is derived from an EMBL/GenBank/DDBJ whole genome shotgun (WGS) entry which is preliminary data.</text>
</comment>
<evidence type="ECO:0000256" key="3">
    <source>
        <dbReference type="ARBA" id="ARBA00022664"/>
    </source>
</evidence>
<accession>A0ABD2HTT3</accession>
<dbReference type="PANTHER" id="PTHR48030">
    <property type="entry name" value="SPLICING FACTOR 3B SUBUNIT 4"/>
    <property type="match status" value="1"/>
</dbReference>
<keyword evidence="6 10" id="KW-0694">RNA-binding</keyword>
<evidence type="ECO:0000256" key="13">
    <source>
        <dbReference type="SAM" id="SignalP"/>
    </source>
</evidence>
<reference evidence="15 16" key="1">
    <citation type="submission" date="2024-10" db="EMBL/GenBank/DDBJ databases">
        <authorList>
            <person name="Kim D."/>
        </authorList>
    </citation>
    <scope>NUCLEOTIDE SEQUENCE [LARGE SCALE GENOMIC DNA]</scope>
    <source>
        <strain evidence="15">Taebaek</strain>
    </source>
</reference>
<dbReference type="SMART" id="SM00361">
    <property type="entry name" value="RRM_1"/>
    <property type="match status" value="2"/>
</dbReference>
<dbReference type="Proteomes" id="UP001620645">
    <property type="component" value="Unassembled WGS sequence"/>
</dbReference>
<dbReference type="GO" id="GO:0003723">
    <property type="term" value="F:RNA binding"/>
    <property type="evidence" value="ECO:0007669"/>
    <property type="project" value="UniProtKB-UniRule"/>
</dbReference>
<dbReference type="PANTHER" id="PTHR48030:SF3">
    <property type="entry name" value="SPLICING FACTOR 3B SUBUNIT 4"/>
    <property type="match status" value="1"/>
</dbReference>
<dbReference type="InterPro" id="IPR012677">
    <property type="entry name" value="Nucleotide-bd_a/b_plait_sf"/>
</dbReference>
<evidence type="ECO:0000256" key="7">
    <source>
        <dbReference type="ARBA" id="ARBA00023187"/>
    </source>
</evidence>
<dbReference type="GO" id="GO:0005681">
    <property type="term" value="C:spliceosomal complex"/>
    <property type="evidence" value="ECO:0007669"/>
    <property type="project" value="UniProtKB-KW"/>
</dbReference>
<keyword evidence="3" id="KW-0507">mRNA processing</keyword>
<evidence type="ECO:0000256" key="12">
    <source>
        <dbReference type="SAM" id="Phobius"/>
    </source>
</evidence>
<dbReference type="SMART" id="SM00360">
    <property type="entry name" value="RRM"/>
    <property type="match status" value="2"/>
</dbReference>
<gene>
    <name evidence="15" type="ORF">niasHS_016893</name>
</gene>
<keyword evidence="12" id="KW-0812">Transmembrane</keyword>
<comment type="subcellular location">
    <subcellularLocation>
        <location evidence="1">Nucleus</location>
    </subcellularLocation>
</comment>
<dbReference type="FunFam" id="3.30.70.330:FF:000059">
    <property type="entry name" value="splicing factor 3B subunit 4"/>
    <property type="match status" value="2"/>
</dbReference>
<dbReference type="EMBL" id="JBICCN010000385">
    <property type="protein sequence ID" value="KAL3071794.1"/>
    <property type="molecule type" value="Genomic_DNA"/>
</dbReference>
<keyword evidence="12" id="KW-0472">Membrane</keyword>
<feature type="domain" description="RRM" evidence="14">
    <location>
        <begin position="53"/>
        <end position="132"/>
    </location>
</feature>
<dbReference type="SUPFAM" id="SSF54928">
    <property type="entry name" value="RNA-binding domain, RBD"/>
    <property type="match status" value="2"/>
</dbReference>
<name>A0ABD2HTT3_HETSC</name>
<dbReference type="PROSITE" id="PS50102">
    <property type="entry name" value="RRM"/>
    <property type="match status" value="2"/>
</dbReference>
<comment type="similarity">
    <text evidence="2">Belongs to the SF3B4 family.</text>
</comment>
<feature type="signal peptide" evidence="13">
    <location>
        <begin position="1"/>
        <end position="24"/>
    </location>
</feature>
<feature type="compositionally biased region" description="Pro residues" evidence="11">
    <location>
        <begin position="459"/>
        <end position="468"/>
    </location>
</feature>
<evidence type="ECO:0000256" key="4">
    <source>
        <dbReference type="ARBA" id="ARBA00022728"/>
    </source>
</evidence>
<feature type="transmembrane region" description="Helical" evidence="12">
    <location>
        <begin position="543"/>
        <end position="564"/>
    </location>
</feature>
<keyword evidence="7" id="KW-0508">mRNA splicing</keyword>
<evidence type="ECO:0000256" key="9">
    <source>
        <dbReference type="ARBA" id="ARBA00070533"/>
    </source>
</evidence>
<dbReference type="Gene3D" id="3.30.70.330">
    <property type="match status" value="2"/>
</dbReference>
<dbReference type="GO" id="GO:0008380">
    <property type="term" value="P:RNA splicing"/>
    <property type="evidence" value="ECO:0007669"/>
    <property type="project" value="UniProtKB-KW"/>
</dbReference>